<gene>
    <name evidence="2" type="ORF">M409DRAFT_64118</name>
</gene>
<dbReference type="RefSeq" id="XP_033671233.1">
    <property type="nucleotide sequence ID" value="XM_033815929.1"/>
</dbReference>
<dbReference type="InterPro" id="IPR000182">
    <property type="entry name" value="GNAT_dom"/>
</dbReference>
<sequence>MASTQRDPNTITIQEALPQHVSSLSTIHVRSFHPTNAFHRKVFPDTPLVQNWWSNIFSSEIQDPTAHVLIALDTQATDPALQVIGVICMRLMDPSVPGAGMWSMYPLTTDHDAEEFQPSVEFMAEWREKLFGREQQWHYLLEYAGVDHARKGTGVGRRLLERACEIADAKGYPVFVEGNHFAVGWYQKCGFEERGRKVMPGKEAYKQHVLVRPVKGTR</sequence>
<proteinExistence type="predicted"/>
<dbReference type="Proteomes" id="UP000799537">
    <property type="component" value="Unassembled WGS sequence"/>
</dbReference>
<dbReference type="InterPro" id="IPR016181">
    <property type="entry name" value="Acyl_CoA_acyltransferase"/>
</dbReference>
<dbReference type="GeneID" id="54569201"/>
<keyword evidence="3" id="KW-1185">Reference proteome</keyword>
<dbReference type="PANTHER" id="PTHR42791">
    <property type="entry name" value="GNAT FAMILY ACETYLTRANSFERASE"/>
    <property type="match status" value="1"/>
</dbReference>
<evidence type="ECO:0000313" key="3">
    <source>
        <dbReference type="Proteomes" id="UP000799537"/>
    </source>
</evidence>
<dbReference type="PANTHER" id="PTHR42791:SF2">
    <property type="entry name" value="N-ACETYLTRANSFERASE DOMAIN-CONTAINING PROTEIN"/>
    <property type="match status" value="1"/>
</dbReference>
<dbReference type="AlphaFoldDB" id="A0A6A6CT67"/>
<reference evidence="2" key="1">
    <citation type="journal article" date="2020" name="Stud. Mycol.">
        <title>101 Dothideomycetes genomes: a test case for predicting lifestyles and emergence of pathogens.</title>
        <authorList>
            <person name="Haridas S."/>
            <person name="Albert R."/>
            <person name="Binder M."/>
            <person name="Bloem J."/>
            <person name="Labutti K."/>
            <person name="Salamov A."/>
            <person name="Andreopoulos B."/>
            <person name="Baker S."/>
            <person name="Barry K."/>
            <person name="Bills G."/>
            <person name="Bluhm B."/>
            <person name="Cannon C."/>
            <person name="Castanera R."/>
            <person name="Culley D."/>
            <person name="Daum C."/>
            <person name="Ezra D."/>
            <person name="Gonzalez J."/>
            <person name="Henrissat B."/>
            <person name="Kuo A."/>
            <person name="Liang C."/>
            <person name="Lipzen A."/>
            <person name="Lutzoni F."/>
            <person name="Magnuson J."/>
            <person name="Mondo S."/>
            <person name="Nolan M."/>
            <person name="Ohm R."/>
            <person name="Pangilinan J."/>
            <person name="Park H.-J."/>
            <person name="Ramirez L."/>
            <person name="Alfaro M."/>
            <person name="Sun H."/>
            <person name="Tritt A."/>
            <person name="Yoshinaga Y."/>
            <person name="Zwiers L.-H."/>
            <person name="Turgeon B."/>
            <person name="Goodwin S."/>
            <person name="Spatafora J."/>
            <person name="Crous P."/>
            <person name="Grigoriev I."/>
        </authorList>
    </citation>
    <scope>NUCLEOTIDE SEQUENCE</scope>
    <source>
        <strain evidence="2">ATCC 36951</strain>
    </source>
</reference>
<dbReference type="InterPro" id="IPR052523">
    <property type="entry name" value="Trichothecene_AcTrans"/>
</dbReference>
<evidence type="ECO:0000313" key="2">
    <source>
        <dbReference type="EMBL" id="KAF2170344.1"/>
    </source>
</evidence>
<feature type="domain" description="N-acetyltransferase" evidence="1">
    <location>
        <begin position="87"/>
        <end position="211"/>
    </location>
</feature>
<organism evidence="2 3">
    <name type="scientific">Zasmidium cellare ATCC 36951</name>
    <dbReference type="NCBI Taxonomy" id="1080233"/>
    <lineage>
        <taxon>Eukaryota</taxon>
        <taxon>Fungi</taxon>
        <taxon>Dikarya</taxon>
        <taxon>Ascomycota</taxon>
        <taxon>Pezizomycotina</taxon>
        <taxon>Dothideomycetes</taxon>
        <taxon>Dothideomycetidae</taxon>
        <taxon>Mycosphaerellales</taxon>
        <taxon>Mycosphaerellaceae</taxon>
        <taxon>Zasmidium</taxon>
    </lineage>
</organism>
<dbReference type="Gene3D" id="3.40.630.30">
    <property type="match status" value="1"/>
</dbReference>
<evidence type="ECO:0000259" key="1">
    <source>
        <dbReference type="PROSITE" id="PS51186"/>
    </source>
</evidence>
<name>A0A6A6CT67_ZASCE</name>
<accession>A0A6A6CT67</accession>
<dbReference type="Pfam" id="PF00583">
    <property type="entry name" value="Acetyltransf_1"/>
    <property type="match status" value="1"/>
</dbReference>
<dbReference type="GO" id="GO:0016747">
    <property type="term" value="F:acyltransferase activity, transferring groups other than amino-acyl groups"/>
    <property type="evidence" value="ECO:0007669"/>
    <property type="project" value="InterPro"/>
</dbReference>
<dbReference type="SUPFAM" id="SSF55729">
    <property type="entry name" value="Acyl-CoA N-acyltransferases (Nat)"/>
    <property type="match status" value="1"/>
</dbReference>
<protein>
    <recommendedName>
        <fullName evidence="1">N-acetyltransferase domain-containing protein</fullName>
    </recommendedName>
</protein>
<dbReference type="EMBL" id="ML993585">
    <property type="protein sequence ID" value="KAF2170344.1"/>
    <property type="molecule type" value="Genomic_DNA"/>
</dbReference>
<dbReference type="PROSITE" id="PS51186">
    <property type="entry name" value="GNAT"/>
    <property type="match status" value="1"/>
</dbReference>
<dbReference type="OrthoDB" id="2115692at2759"/>